<comment type="similarity">
    <text evidence="1">Belongs to the DDA1 family.</text>
</comment>
<dbReference type="Proteomes" id="UP001154282">
    <property type="component" value="Unassembled WGS sequence"/>
</dbReference>
<evidence type="ECO:0000256" key="2">
    <source>
        <dbReference type="SAM" id="MobiDB-lite"/>
    </source>
</evidence>
<dbReference type="EMBL" id="CAMGYJ010000005">
    <property type="protein sequence ID" value="CAI0417095.1"/>
    <property type="molecule type" value="Genomic_DNA"/>
</dbReference>
<comment type="caution">
    <text evidence="4">The sequence shown here is derived from an EMBL/GenBank/DDBJ whole genome shotgun (WGS) entry which is preliminary data.</text>
</comment>
<feature type="domain" description="DET1- and DDB1-associated protein 1" evidence="3">
    <location>
        <begin position="114"/>
        <end position="154"/>
    </location>
</feature>
<sequence length="181" mass="20601">MSILHSFGERLVLYLRAAPCHAKILQNCQPKPDPISRIHRPIVFSFFIACLVSLSLSLDLGNQRSESSIPWGLCLATCLLLTHITSANFGHPILRLHPFLKELLGRRKLWLIENKMTPATYHPTHGRTLPPPDQVITTETKNILLRNFYQRAEEKMRPKRAAPESLIPEHSCKQPRPSTSN</sequence>
<keyword evidence="5" id="KW-1185">Reference proteome</keyword>
<evidence type="ECO:0000313" key="5">
    <source>
        <dbReference type="Proteomes" id="UP001154282"/>
    </source>
</evidence>
<dbReference type="AlphaFoldDB" id="A0AAV0K456"/>
<evidence type="ECO:0000313" key="4">
    <source>
        <dbReference type="EMBL" id="CAI0417095.1"/>
    </source>
</evidence>
<dbReference type="GO" id="GO:0080008">
    <property type="term" value="C:Cul4-RING E3 ubiquitin ligase complex"/>
    <property type="evidence" value="ECO:0007669"/>
    <property type="project" value="TreeGrafter"/>
</dbReference>
<organism evidence="4 5">
    <name type="scientific">Linum tenue</name>
    <dbReference type="NCBI Taxonomy" id="586396"/>
    <lineage>
        <taxon>Eukaryota</taxon>
        <taxon>Viridiplantae</taxon>
        <taxon>Streptophyta</taxon>
        <taxon>Embryophyta</taxon>
        <taxon>Tracheophyta</taxon>
        <taxon>Spermatophyta</taxon>
        <taxon>Magnoliopsida</taxon>
        <taxon>eudicotyledons</taxon>
        <taxon>Gunneridae</taxon>
        <taxon>Pentapetalae</taxon>
        <taxon>rosids</taxon>
        <taxon>fabids</taxon>
        <taxon>Malpighiales</taxon>
        <taxon>Linaceae</taxon>
        <taxon>Linum</taxon>
    </lineage>
</organism>
<dbReference type="InterPro" id="IPR033575">
    <property type="entry name" value="DDA1-like"/>
</dbReference>
<evidence type="ECO:0000256" key="1">
    <source>
        <dbReference type="ARBA" id="ARBA00008042"/>
    </source>
</evidence>
<evidence type="ECO:0000259" key="3">
    <source>
        <dbReference type="Pfam" id="PF10172"/>
    </source>
</evidence>
<gene>
    <name evidence="4" type="ORF">LITE_LOCUS17192</name>
</gene>
<dbReference type="Pfam" id="PF10172">
    <property type="entry name" value="DDA1"/>
    <property type="match status" value="1"/>
</dbReference>
<dbReference type="PANTHER" id="PTHR31879">
    <property type="entry name" value="DET1- AND DDB1-ASSOCIATED PROTEIN 1"/>
    <property type="match status" value="1"/>
</dbReference>
<name>A0AAV0K456_9ROSI</name>
<accession>A0AAV0K456</accession>
<feature type="region of interest" description="Disordered" evidence="2">
    <location>
        <begin position="154"/>
        <end position="181"/>
    </location>
</feature>
<protein>
    <recommendedName>
        <fullName evidence="3">DET1- and DDB1-associated protein 1 domain-containing protein</fullName>
    </recommendedName>
</protein>
<dbReference type="InterPro" id="IPR018276">
    <property type="entry name" value="DDA1_dom"/>
</dbReference>
<proteinExistence type="inferred from homology"/>
<reference evidence="4" key="1">
    <citation type="submission" date="2022-08" db="EMBL/GenBank/DDBJ databases">
        <authorList>
            <person name="Gutierrez-Valencia J."/>
        </authorList>
    </citation>
    <scope>NUCLEOTIDE SEQUENCE</scope>
</reference>
<dbReference type="GO" id="GO:0032436">
    <property type="term" value="P:positive regulation of proteasomal ubiquitin-dependent protein catabolic process"/>
    <property type="evidence" value="ECO:0007669"/>
    <property type="project" value="TreeGrafter"/>
</dbReference>
<dbReference type="PANTHER" id="PTHR31879:SF8">
    <property type="entry name" value="DET1- AND DDB1-ASSOCIATED PROTEIN 1"/>
    <property type="match status" value="1"/>
</dbReference>